<evidence type="ECO:0000256" key="1">
    <source>
        <dbReference type="ARBA" id="ARBA00022448"/>
    </source>
</evidence>
<comment type="function">
    <text evidence="10">Component of the F(0) channel, it forms part of the peripheral stalk, linking F(1) to F(0). The b'-subunit is a diverged and duplicated form of b found in plants and photosynthetic bacteria.</text>
</comment>
<evidence type="ECO:0000256" key="8">
    <source>
        <dbReference type="ARBA" id="ARBA00023310"/>
    </source>
</evidence>
<feature type="transmembrane region" description="Helical" evidence="12">
    <location>
        <begin position="29"/>
        <end position="49"/>
    </location>
</feature>
<accession>I0EPS3</accession>
<dbReference type="KEGG" id="hce:HCW_08425"/>
<evidence type="ECO:0000256" key="3">
    <source>
        <dbReference type="ARBA" id="ARBA00022692"/>
    </source>
</evidence>
<keyword evidence="5 12" id="KW-1133">Transmembrane helix</keyword>
<keyword evidence="3 12" id="KW-0812">Transmembrane</keyword>
<keyword evidence="12" id="KW-1003">Cell membrane</keyword>
<keyword evidence="4 12" id="KW-0375">Hydrogen ion transport</keyword>
<comment type="subcellular location">
    <subcellularLocation>
        <location evidence="12">Cell inner membrane</location>
        <topology evidence="12">Single-pass membrane protein</topology>
    </subcellularLocation>
    <subcellularLocation>
        <location evidence="11">Endomembrane system</location>
        <topology evidence="11">Single-pass membrane protein</topology>
    </subcellularLocation>
</comment>
<dbReference type="CDD" id="cd06503">
    <property type="entry name" value="ATP-synt_Fo_b"/>
    <property type="match status" value="1"/>
</dbReference>
<keyword evidence="6 12" id="KW-0406">Ion transport</keyword>
<evidence type="ECO:0000256" key="14">
    <source>
        <dbReference type="SAM" id="Coils"/>
    </source>
</evidence>
<evidence type="ECO:0000256" key="5">
    <source>
        <dbReference type="ARBA" id="ARBA00022989"/>
    </source>
</evidence>
<dbReference type="HAMAP" id="MF_01398">
    <property type="entry name" value="ATP_synth_b_bprime"/>
    <property type="match status" value="1"/>
</dbReference>
<dbReference type="GO" id="GO:0046933">
    <property type="term" value="F:proton-transporting ATP synthase activity, rotational mechanism"/>
    <property type="evidence" value="ECO:0007669"/>
    <property type="project" value="UniProtKB-UniRule"/>
</dbReference>
<evidence type="ECO:0000256" key="7">
    <source>
        <dbReference type="ARBA" id="ARBA00023136"/>
    </source>
</evidence>
<dbReference type="eggNOG" id="COG0711">
    <property type="taxonomic scope" value="Bacteria"/>
</dbReference>
<evidence type="ECO:0000313" key="15">
    <source>
        <dbReference type="EMBL" id="AFI04942.1"/>
    </source>
</evidence>
<keyword evidence="1 12" id="KW-0813">Transport</keyword>
<evidence type="ECO:0000256" key="12">
    <source>
        <dbReference type="HAMAP-Rule" id="MF_01398"/>
    </source>
</evidence>
<dbReference type="SUPFAM" id="SSF81573">
    <property type="entry name" value="F1F0 ATP synthase subunit B, membrane domain"/>
    <property type="match status" value="1"/>
</dbReference>
<keyword evidence="12" id="KW-0997">Cell inner membrane</keyword>
<comment type="similarity">
    <text evidence="12 13">Belongs to the ATPase B chain family.</text>
</comment>
<dbReference type="Gene3D" id="1.20.5.620">
    <property type="entry name" value="F1F0 ATP synthase subunit B, membrane domain"/>
    <property type="match status" value="1"/>
</dbReference>
<dbReference type="EMBL" id="CP003479">
    <property type="protein sequence ID" value="AFI04942.1"/>
    <property type="molecule type" value="Genomic_DNA"/>
</dbReference>
<dbReference type="PATRIC" id="fig|182217.3.peg.1788"/>
<evidence type="ECO:0000256" key="6">
    <source>
        <dbReference type="ARBA" id="ARBA00023065"/>
    </source>
</evidence>
<dbReference type="Proteomes" id="UP000005010">
    <property type="component" value="Chromosome"/>
</dbReference>
<evidence type="ECO:0000256" key="2">
    <source>
        <dbReference type="ARBA" id="ARBA00022547"/>
    </source>
</evidence>
<evidence type="ECO:0000256" key="13">
    <source>
        <dbReference type="RuleBase" id="RU003848"/>
    </source>
</evidence>
<evidence type="ECO:0000256" key="9">
    <source>
        <dbReference type="ARBA" id="ARBA00025198"/>
    </source>
</evidence>
<evidence type="ECO:0000256" key="11">
    <source>
        <dbReference type="ARBA" id="ARBA00037847"/>
    </source>
</evidence>
<keyword evidence="15" id="KW-0378">Hydrolase</keyword>
<keyword evidence="8 12" id="KW-0066">ATP synthesis</keyword>
<evidence type="ECO:0000313" key="16">
    <source>
        <dbReference type="Proteomes" id="UP000005010"/>
    </source>
</evidence>
<gene>
    <name evidence="12" type="primary">atpF</name>
    <name evidence="15" type="ordered locus">HCW_08425</name>
</gene>
<comment type="subunit">
    <text evidence="12">F-type ATPases have 2 components, F(1) - the catalytic core - and F(0) - the membrane proton channel. F(1) has five subunits: alpha(3), beta(3), gamma(1), delta(1), epsilon(1). F(0) has three main subunits: a(1), b(2) and c(10-14). The alpha and beta chains form an alternating ring which encloses part of the gamma chain. F(1) is attached to F(0) by a central stalk formed by the gamma and epsilon chains, while a peripheral stalk is formed by the delta and b chains.</text>
</comment>
<evidence type="ECO:0000256" key="4">
    <source>
        <dbReference type="ARBA" id="ARBA00022781"/>
    </source>
</evidence>
<sequence length="171" mass="19993">MMNKKVILVGLLTLSPLLGAEFDISHTDILERFLNFLLFIGILWIFFAGKLKEFFQVRRSQVSERLEELQIQLKTSKENKRKFLKELEKAKEQAESIISDAHKEAYTITQKYELQTKTDVENLIKNSKVLMDVEVRKVKKELIEGVFADLKESKKVAFNAKDYVNILQQRL</sequence>
<dbReference type="GO" id="GO:0016787">
    <property type="term" value="F:hydrolase activity"/>
    <property type="evidence" value="ECO:0007669"/>
    <property type="project" value="UniProtKB-KW"/>
</dbReference>
<feature type="coiled-coil region" evidence="14">
    <location>
        <begin position="52"/>
        <end position="104"/>
    </location>
</feature>
<dbReference type="NCBIfam" id="NF006292">
    <property type="entry name" value="PRK08475.1"/>
    <property type="match status" value="1"/>
</dbReference>
<dbReference type="AlphaFoldDB" id="I0EPS3"/>
<protein>
    <recommendedName>
        <fullName evidence="12">ATP synthase subunit b</fullName>
    </recommendedName>
    <alternativeName>
        <fullName evidence="12">ATP synthase F(0) sector subunit b</fullName>
    </alternativeName>
    <alternativeName>
        <fullName evidence="12">ATPase subunit I</fullName>
    </alternativeName>
    <alternativeName>
        <fullName evidence="12">F-type ATPase subunit b</fullName>
        <shortName evidence="12">F-ATPase subunit b</shortName>
    </alternativeName>
</protein>
<keyword evidence="16" id="KW-1185">Reference proteome</keyword>
<dbReference type="GO" id="GO:0045259">
    <property type="term" value="C:proton-transporting ATP synthase complex"/>
    <property type="evidence" value="ECO:0007669"/>
    <property type="project" value="UniProtKB-KW"/>
</dbReference>
<dbReference type="InterPro" id="IPR028987">
    <property type="entry name" value="ATP_synth_B-like_membr_sf"/>
</dbReference>
<keyword evidence="14" id="KW-0175">Coiled coil</keyword>
<dbReference type="Pfam" id="PF00430">
    <property type="entry name" value="ATP-synt_B"/>
    <property type="match status" value="1"/>
</dbReference>
<keyword evidence="7 12" id="KW-0472">Membrane</keyword>
<dbReference type="InterPro" id="IPR002146">
    <property type="entry name" value="ATP_synth_b/b'su_bac/chlpt"/>
</dbReference>
<organism evidence="15 16">
    <name type="scientific">Helicobacter cetorum (strain ATCC BAA-429 / MIT 00-7128)</name>
    <dbReference type="NCBI Taxonomy" id="182217"/>
    <lineage>
        <taxon>Bacteria</taxon>
        <taxon>Pseudomonadati</taxon>
        <taxon>Campylobacterota</taxon>
        <taxon>Epsilonproteobacteria</taxon>
        <taxon>Campylobacterales</taxon>
        <taxon>Helicobacteraceae</taxon>
        <taxon>Helicobacter</taxon>
    </lineage>
</organism>
<evidence type="ECO:0000256" key="10">
    <source>
        <dbReference type="ARBA" id="ARBA00025614"/>
    </source>
</evidence>
<dbReference type="GO" id="GO:0012505">
    <property type="term" value="C:endomembrane system"/>
    <property type="evidence" value="ECO:0007669"/>
    <property type="project" value="UniProtKB-SubCell"/>
</dbReference>
<dbReference type="STRING" id="182217.HCW_08425"/>
<comment type="function">
    <text evidence="9 12">F(1)F(0) ATP synthase produces ATP from ADP in the presence of a proton or sodium gradient. F-type ATPases consist of two structural domains, F(1) containing the extramembraneous catalytic core and F(0) containing the membrane proton channel, linked together by a central stalk and a peripheral stalk. During catalysis, ATP synthesis in the catalytic domain of F(1) is coupled via a rotary mechanism of the central stalk subunits to proton translocation.</text>
</comment>
<reference evidence="16" key="1">
    <citation type="submission" date="2012-04" db="EMBL/GenBank/DDBJ databases">
        <title>Complete genome sequence of Helicobacter cetorum strain MIT 00-7128.</title>
        <authorList>
            <person name="Kersulyte D."/>
            <person name="Berg D.E."/>
        </authorList>
    </citation>
    <scope>NUCLEOTIDE SEQUENCE [LARGE SCALE GENOMIC DNA]</scope>
    <source>
        <strain evidence="16">MIT 00-7128</strain>
    </source>
</reference>
<dbReference type="HOGENOM" id="CLU_129781_1_0_7"/>
<name>I0EPS3_HELC0</name>
<proteinExistence type="inferred from homology"/>
<dbReference type="RefSeq" id="WP_014661804.1">
    <property type="nucleotide sequence ID" value="NC_017737.1"/>
</dbReference>
<dbReference type="GO" id="GO:0005886">
    <property type="term" value="C:plasma membrane"/>
    <property type="evidence" value="ECO:0007669"/>
    <property type="project" value="UniProtKB-SubCell"/>
</dbReference>
<keyword evidence="2 12" id="KW-0138">CF(0)</keyword>